<dbReference type="InterPro" id="IPR036945">
    <property type="entry name" value="DAGK_sf"/>
</dbReference>
<keyword evidence="14" id="KW-1208">Phospholipid metabolism</keyword>
<keyword evidence="3" id="KW-1003">Cell membrane</keyword>
<evidence type="ECO:0000256" key="10">
    <source>
        <dbReference type="ARBA" id="ARBA00022989"/>
    </source>
</evidence>
<feature type="transmembrane region" description="Helical" evidence="19">
    <location>
        <begin position="52"/>
        <end position="71"/>
    </location>
</feature>
<dbReference type="EMBL" id="FRAI01000009">
    <property type="protein sequence ID" value="SHJ91043.1"/>
    <property type="molecule type" value="Genomic_DNA"/>
</dbReference>
<evidence type="ECO:0000256" key="11">
    <source>
        <dbReference type="ARBA" id="ARBA00023098"/>
    </source>
</evidence>
<dbReference type="CDD" id="cd14266">
    <property type="entry name" value="UDPK_IM_PAP2_like"/>
    <property type="match status" value="1"/>
</dbReference>
<keyword evidence="11" id="KW-0443">Lipid metabolism</keyword>
<dbReference type="Pfam" id="PF01569">
    <property type="entry name" value="PAP2"/>
    <property type="match status" value="1"/>
</dbReference>
<evidence type="ECO:0000256" key="5">
    <source>
        <dbReference type="ARBA" id="ARBA00022679"/>
    </source>
</evidence>
<dbReference type="RefSeq" id="WP_072906831.1">
    <property type="nucleotide sequence ID" value="NZ_FRAI01000009.1"/>
</dbReference>
<accession>A0A1M6N5Y9</accession>
<feature type="binding site" evidence="16">
    <location>
        <position position="65"/>
    </location>
    <ligand>
        <name>substrate</name>
    </ligand>
</feature>
<dbReference type="InterPro" id="IPR000829">
    <property type="entry name" value="DAGK"/>
</dbReference>
<feature type="transmembrane region" description="Helical" evidence="19">
    <location>
        <begin position="29"/>
        <end position="46"/>
    </location>
</feature>
<comment type="cofactor">
    <cofactor evidence="18">
        <name>Mg(2+)</name>
        <dbReference type="ChEBI" id="CHEBI:18420"/>
    </cofactor>
    <text evidence="18">Mn(2+), Zn(2+), Cd(2+) and Co(2+) support activity to lesser extents.</text>
</comment>
<keyword evidence="4" id="KW-0444">Lipid biosynthesis</keyword>
<evidence type="ECO:0000256" key="8">
    <source>
        <dbReference type="ARBA" id="ARBA00022777"/>
    </source>
</evidence>
<feature type="active site" description="Proton acceptor" evidence="15">
    <location>
        <position position="65"/>
    </location>
</feature>
<evidence type="ECO:0000256" key="4">
    <source>
        <dbReference type="ARBA" id="ARBA00022516"/>
    </source>
</evidence>
<comment type="similarity">
    <text evidence="2">Belongs to the bacterial diacylglycerol kinase family.</text>
</comment>
<feature type="transmembrane region" description="Helical" evidence="19">
    <location>
        <begin position="170"/>
        <end position="196"/>
    </location>
</feature>
<dbReference type="Pfam" id="PF01219">
    <property type="entry name" value="DAGK_prokar"/>
    <property type="match status" value="1"/>
</dbReference>
<evidence type="ECO:0000256" key="15">
    <source>
        <dbReference type="PIRSR" id="PIRSR600829-1"/>
    </source>
</evidence>
<evidence type="ECO:0000256" key="2">
    <source>
        <dbReference type="ARBA" id="ARBA00005967"/>
    </source>
</evidence>
<dbReference type="PANTHER" id="PTHR34299:SF1">
    <property type="entry name" value="DIACYLGLYCEROL KINASE"/>
    <property type="match status" value="1"/>
</dbReference>
<dbReference type="Gene3D" id="1.10.287.3610">
    <property type="match status" value="1"/>
</dbReference>
<dbReference type="OrthoDB" id="9789934at2"/>
<evidence type="ECO:0000256" key="17">
    <source>
        <dbReference type="PIRSR" id="PIRSR600829-3"/>
    </source>
</evidence>
<keyword evidence="5" id="KW-0808">Transferase</keyword>
<protein>
    <submittedName>
        <fullName evidence="21">Diacylglycerol kinase (ATP)</fullName>
    </submittedName>
</protein>
<dbReference type="STRING" id="1120989.SAMN02745227_01017"/>
<dbReference type="Proteomes" id="UP000243547">
    <property type="component" value="Unassembled WGS sequence"/>
</dbReference>
<keyword evidence="18" id="KW-0479">Metal-binding</keyword>
<sequence length="230" mass="25299">MEIKKVLHSFIYAVDGIIYSVKTQRNMRIHYAVALLVLTMGFLVRLSKIELAVLFFTVSLVIAMELINTAIEATIDLITDKYHPLAKIAKNVAAGAVLVSSVNAVAVGYVLFFDKFDKLTLNIITSIQDVPLYLYNALVGVLLLLIIVFKTFISDFKKLGLPSGQTTIAFAFVVAVLFLSENLFLTMCSIAIALMIAQNRLNNNRHSLIEVILGGVLGILFGIIGFMVLL</sequence>
<dbReference type="PANTHER" id="PTHR34299">
    <property type="entry name" value="DIACYLGLYCEROL KINASE"/>
    <property type="match status" value="1"/>
</dbReference>
<organism evidence="21 22">
    <name type="scientific">Anaerobranca californiensis DSM 14826</name>
    <dbReference type="NCBI Taxonomy" id="1120989"/>
    <lineage>
        <taxon>Bacteria</taxon>
        <taxon>Bacillati</taxon>
        <taxon>Bacillota</taxon>
        <taxon>Clostridia</taxon>
        <taxon>Eubacteriales</taxon>
        <taxon>Proteinivoracaceae</taxon>
        <taxon>Anaerobranca</taxon>
    </lineage>
</organism>
<evidence type="ECO:0000256" key="16">
    <source>
        <dbReference type="PIRSR" id="PIRSR600829-2"/>
    </source>
</evidence>
<evidence type="ECO:0000256" key="1">
    <source>
        <dbReference type="ARBA" id="ARBA00004651"/>
    </source>
</evidence>
<evidence type="ECO:0000256" key="18">
    <source>
        <dbReference type="PIRSR" id="PIRSR600829-4"/>
    </source>
</evidence>
<dbReference type="GO" id="GO:0008654">
    <property type="term" value="P:phospholipid biosynthetic process"/>
    <property type="evidence" value="ECO:0007669"/>
    <property type="project" value="UniProtKB-KW"/>
</dbReference>
<evidence type="ECO:0000256" key="3">
    <source>
        <dbReference type="ARBA" id="ARBA00022475"/>
    </source>
</evidence>
<dbReference type="InterPro" id="IPR000326">
    <property type="entry name" value="PAP2/HPO"/>
</dbReference>
<keyword evidence="12 19" id="KW-0472">Membrane</keyword>
<keyword evidence="13" id="KW-0594">Phospholipid biosynthesis</keyword>
<dbReference type="GO" id="GO:0005524">
    <property type="term" value="F:ATP binding"/>
    <property type="evidence" value="ECO:0007669"/>
    <property type="project" value="UniProtKB-KW"/>
</dbReference>
<comment type="subcellular location">
    <subcellularLocation>
        <location evidence="1">Cell membrane</location>
        <topology evidence="1">Multi-pass membrane protein</topology>
    </subcellularLocation>
</comment>
<feature type="transmembrane region" description="Helical" evidence="19">
    <location>
        <begin position="92"/>
        <end position="112"/>
    </location>
</feature>
<evidence type="ECO:0000256" key="13">
    <source>
        <dbReference type="ARBA" id="ARBA00023209"/>
    </source>
</evidence>
<dbReference type="GO" id="GO:0005886">
    <property type="term" value="C:plasma membrane"/>
    <property type="evidence" value="ECO:0007669"/>
    <property type="project" value="UniProtKB-SubCell"/>
</dbReference>
<feature type="binding site" evidence="17">
    <location>
        <position position="12"/>
    </location>
    <ligand>
        <name>ATP</name>
        <dbReference type="ChEBI" id="CHEBI:30616"/>
    </ligand>
</feature>
<keyword evidence="10 19" id="KW-1133">Transmembrane helix</keyword>
<dbReference type="GO" id="GO:0016301">
    <property type="term" value="F:kinase activity"/>
    <property type="evidence" value="ECO:0007669"/>
    <property type="project" value="UniProtKB-KW"/>
</dbReference>
<evidence type="ECO:0000256" key="6">
    <source>
        <dbReference type="ARBA" id="ARBA00022692"/>
    </source>
</evidence>
<evidence type="ECO:0000313" key="22">
    <source>
        <dbReference type="Proteomes" id="UP000243547"/>
    </source>
</evidence>
<dbReference type="AlphaFoldDB" id="A0A1M6N5Y9"/>
<gene>
    <name evidence="21" type="ORF">SAMN02745227_01017</name>
</gene>
<dbReference type="InterPro" id="IPR036938">
    <property type="entry name" value="PAP2/HPO_sf"/>
</dbReference>
<feature type="transmembrane region" description="Helical" evidence="19">
    <location>
        <begin position="132"/>
        <end position="149"/>
    </location>
</feature>
<evidence type="ECO:0000256" key="12">
    <source>
        <dbReference type="ARBA" id="ARBA00023136"/>
    </source>
</evidence>
<evidence type="ECO:0000256" key="9">
    <source>
        <dbReference type="ARBA" id="ARBA00022840"/>
    </source>
</evidence>
<proteinExistence type="inferred from homology"/>
<dbReference type="GO" id="GO:0046872">
    <property type="term" value="F:metal ion binding"/>
    <property type="evidence" value="ECO:0007669"/>
    <property type="project" value="UniProtKB-KW"/>
</dbReference>
<keyword evidence="18" id="KW-0460">Magnesium</keyword>
<reference evidence="22" key="1">
    <citation type="submission" date="2016-11" db="EMBL/GenBank/DDBJ databases">
        <authorList>
            <person name="Varghese N."/>
            <person name="Submissions S."/>
        </authorList>
    </citation>
    <scope>NUCLEOTIDE SEQUENCE [LARGE SCALE GENOMIC DNA]</scope>
    <source>
        <strain evidence="22">DSM 14826</strain>
    </source>
</reference>
<feature type="binding site" evidence="18">
    <location>
        <position position="72"/>
    </location>
    <ligand>
        <name>a divalent metal cation</name>
        <dbReference type="ChEBI" id="CHEBI:60240"/>
    </ligand>
</feature>
<dbReference type="Gene3D" id="1.20.144.10">
    <property type="entry name" value="Phosphatidic acid phosphatase type 2/haloperoxidase"/>
    <property type="match status" value="1"/>
</dbReference>
<evidence type="ECO:0000313" key="21">
    <source>
        <dbReference type="EMBL" id="SHJ91043.1"/>
    </source>
</evidence>
<name>A0A1M6N5Y9_9FIRM</name>
<keyword evidence="8 21" id="KW-0418">Kinase</keyword>
<feature type="binding site" evidence="17">
    <location>
        <position position="72"/>
    </location>
    <ligand>
        <name>ATP</name>
        <dbReference type="ChEBI" id="CHEBI:30616"/>
    </ligand>
</feature>
<feature type="transmembrane region" description="Helical" evidence="19">
    <location>
        <begin position="208"/>
        <end position="229"/>
    </location>
</feature>
<keyword evidence="22" id="KW-1185">Reference proteome</keyword>
<feature type="domain" description="Phosphatidic acid phosphatase type 2/haloperoxidase" evidence="20">
    <location>
        <begin position="154"/>
        <end position="225"/>
    </location>
</feature>
<evidence type="ECO:0000256" key="7">
    <source>
        <dbReference type="ARBA" id="ARBA00022741"/>
    </source>
</evidence>
<evidence type="ECO:0000259" key="20">
    <source>
        <dbReference type="Pfam" id="PF01569"/>
    </source>
</evidence>
<keyword evidence="9 17" id="KW-0067">ATP-binding</keyword>
<keyword evidence="7 17" id="KW-0547">Nucleotide-binding</keyword>
<evidence type="ECO:0000256" key="14">
    <source>
        <dbReference type="ARBA" id="ARBA00023264"/>
    </source>
</evidence>
<keyword evidence="6 19" id="KW-0812">Transmembrane</keyword>
<evidence type="ECO:0000256" key="19">
    <source>
        <dbReference type="SAM" id="Phobius"/>
    </source>
</evidence>
<dbReference type="SUPFAM" id="SSF48317">
    <property type="entry name" value="Acid phosphatase/Vanadium-dependent haloperoxidase"/>
    <property type="match status" value="1"/>
</dbReference>